<organism evidence="1 2">
    <name type="scientific">Reticulomyxa filosa</name>
    <dbReference type="NCBI Taxonomy" id="46433"/>
    <lineage>
        <taxon>Eukaryota</taxon>
        <taxon>Sar</taxon>
        <taxon>Rhizaria</taxon>
        <taxon>Retaria</taxon>
        <taxon>Foraminifera</taxon>
        <taxon>Monothalamids</taxon>
        <taxon>Reticulomyxidae</taxon>
        <taxon>Reticulomyxa</taxon>
    </lineage>
</organism>
<protein>
    <submittedName>
        <fullName evidence="1">Uncharacterized protein</fullName>
    </submittedName>
</protein>
<gene>
    <name evidence="1" type="ORF">RFI_19333</name>
</gene>
<accession>X6MY16</accession>
<comment type="caution">
    <text evidence="1">The sequence shown here is derived from an EMBL/GenBank/DDBJ whole genome shotgun (WGS) entry which is preliminary data.</text>
</comment>
<evidence type="ECO:0000313" key="1">
    <source>
        <dbReference type="EMBL" id="ETO17970.1"/>
    </source>
</evidence>
<proteinExistence type="predicted"/>
<name>X6MY16_RETFI</name>
<keyword evidence="2" id="KW-1185">Reference proteome</keyword>
<dbReference type="Proteomes" id="UP000023152">
    <property type="component" value="Unassembled WGS sequence"/>
</dbReference>
<evidence type="ECO:0000313" key="2">
    <source>
        <dbReference type="Proteomes" id="UP000023152"/>
    </source>
</evidence>
<dbReference type="AlphaFoldDB" id="X6MY16"/>
<sequence>MFLSNISGWKSSGNCRPFIIINNKRIGDMDKFRLSSDSAVLVDSSFESEVPWFFESLDIAPELKTEAMFHLLIDSFVLIDLALKIDMPLPLLVKNWKKDTNIQTWQAQRSTLRHILEKSKALDEMQYRSAPLQINSGIQNTIKYKGVQWNKDLVELIFSNLRLGFHSCETLYNNSNQQEIFEIVKDPKIHAFLELKKTWHCLTTSGVREGLIQQLKNSPKKIQQKIQQDIIKNLLPYCNNSRTPKTVFSFIFVVKNVRLCKA</sequence>
<reference evidence="1 2" key="1">
    <citation type="journal article" date="2013" name="Curr. Biol.">
        <title>The Genome of the Foraminiferan Reticulomyxa filosa.</title>
        <authorList>
            <person name="Glockner G."/>
            <person name="Hulsmann N."/>
            <person name="Schleicher M."/>
            <person name="Noegel A.A."/>
            <person name="Eichinger L."/>
            <person name="Gallinger C."/>
            <person name="Pawlowski J."/>
            <person name="Sierra R."/>
            <person name="Euteneuer U."/>
            <person name="Pillet L."/>
            <person name="Moustafa A."/>
            <person name="Platzer M."/>
            <person name="Groth M."/>
            <person name="Szafranski K."/>
            <person name="Schliwa M."/>
        </authorList>
    </citation>
    <scope>NUCLEOTIDE SEQUENCE [LARGE SCALE GENOMIC DNA]</scope>
</reference>
<dbReference type="EMBL" id="ASPP01015692">
    <property type="protein sequence ID" value="ETO17970.1"/>
    <property type="molecule type" value="Genomic_DNA"/>
</dbReference>